<dbReference type="InterPro" id="IPR026960">
    <property type="entry name" value="RVT-Znf"/>
</dbReference>
<comment type="caution">
    <text evidence="2">The sequence shown here is derived from an EMBL/GenBank/DDBJ whole genome shotgun (WGS) entry which is preliminary data.</text>
</comment>
<keyword evidence="3" id="KW-1185">Reference proteome</keyword>
<dbReference type="AlphaFoldDB" id="A0ABD2Z1M5"/>
<reference evidence="2 3" key="1">
    <citation type="submission" date="2024-11" db="EMBL/GenBank/DDBJ databases">
        <title>A near-complete genome assembly of Cinchona calisaya.</title>
        <authorList>
            <person name="Lian D.C."/>
            <person name="Zhao X.W."/>
            <person name="Wei L."/>
        </authorList>
    </citation>
    <scope>NUCLEOTIDE SEQUENCE [LARGE SCALE GENOMIC DNA]</scope>
    <source>
        <tissue evidence="2">Nenye</tissue>
    </source>
</reference>
<dbReference type="EMBL" id="JBJUIK010000011">
    <property type="protein sequence ID" value="KAL3513286.1"/>
    <property type="molecule type" value="Genomic_DNA"/>
</dbReference>
<evidence type="ECO:0000259" key="1">
    <source>
        <dbReference type="Pfam" id="PF13966"/>
    </source>
</evidence>
<dbReference type="Proteomes" id="UP001630127">
    <property type="component" value="Unassembled WGS sequence"/>
</dbReference>
<protein>
    <recommendedName>
        <fullName evidence="1">Reverse transcriptase zinc-binding domain-containing protein</fullName>
    </recommendedName>
</protein>
<accession>A0ABD2Z1M5</accession>
<evidence type="ECO:0000313" key="2">
    <source>
        <dbReference type="EMBL" id="KAL3513286.1"/>
    </source>
</evidence>
<sequence length="338" mass="38324">MGPFLGLGDHSRLLDLSMRDVWGQDGWNEQLILEHVPDFGLNLVGGIILSFHEGPDVRLIGDNRLLLKVRVFLWRLANDALPLDANVQKKDPYLASKRSFCEETKCLEHLFLCCPQSSQVWMKVCTFYNIHFNDFSRHSFLSTWWIHSAKSSVKRQLIIVILAYGCWEIWKSHNNKRFEDRYTSSDQLVHIVLSQILQVTTIFPPSCKSAKDFIWQDKRLVGKLRRVGAASPIVLKWSPHPNSVHKLNMDDAFRVVKGLALGGGALRNHQDKILAVDHMQIEADSVILIAAITDYFVNYALDSNVCATFTNASLPKIGMGILWLDGIGCYYARGCTVP</sequence>
<evidence type="ECO:0000313" key="3">
    <source>
        <dbReference type="Proteomes" id="UP001630127"/>
    </source>
</evidence>
<gene>
    <name evidence="2" type="ORF">ACH5RR_026003</name>
</gene>
<dbReference type="Pfam" id="PF13966">
    <property type="entry name" value="zf-RVT"/>
    <property type="match status" value="1"/>
</dbReference>
<feature type="domain" description="Reverse transcriptase zinc-binding" evidence="1">
    <location>
        <begin position="57"/>
        <end position="121"/>
    </location>
</feature>
<name>A0ABD2Z1M5_9GENT</name>
<proteinExistence type="predicted"/>
<organism evidence="2 3">
    <name type="scientific">Cinchona calisaya</name>
    <dbReference type="NCBI Taxonomy" id="153742"/>
    <lineage>
        <taxon>Eukaryota</taxon>
        <taxon>Viridiplantae</taxon>
        <taxon>Streptophyta</taxon>
        <taxon>Embryophyta</taxon>
        <taxon>Tracheophyta</taxon>
        <taxon>Spermatophyta</taxon>
        <taxon>Magnoliopsida</taxon>
        <taxon>eudicotyledons</taxon>
        <taxon>Gunneridae</taxon>
        <taxon>Pentapetalae</taxon>
        <taxon>asterids</taxon>
        <taxon>lamiids</taxon>
        <taxon>Gentianales</taxon>
        <taxon>Rubiaceae</taxon>
        <taxon>Cinchonoideae</taxon>
        <taxon>Cinchoneae</taxon>
        <taxon>Cinchona</taxon>
    </lineage>
</organism>